<proteinExistence type="predicted"/>
<organism evidence="1 2">
    <name type="scientific">Actinoplanes sandaracinus</name>
    <dbReference type="NCBI Taxonomy" id="3045177"/>
    <lineage>
        <taxon>Bacteria</taxon>
        <taxon>Bacillati</taxon>
        <taxon>Actinomycetota</taxon>
        <taxon>Actinomycetes</taxon>
        <taxon>Micromonosporales</taxon>
        <taxon>Micromonosporaceae</taxon>
        <taxon>Actinoplanes</taxon>
    </lineage>
</organism>
<evidence type="ECO:0000313" key="1">
    <source>
        <dbReference type="EMBL" id="MDI6105506.1"/>
    </source>
</evidence>
<gene>
    <name evidence="1" type="ORF">QLQ12_43685</name>
</gene>
<name>A0ABT6X0G9_9ACTN</name>
<dbReference type="Proteomes" id="UP001241758">
    <property type="component" value="Unassembled WGS sequence"/>
</dbReference>
<dbReference type="Pfam" id="PF24716">
    <property type="entry name" value="WapI"/>
    <property type="match status" value="1"/>
</dbReference>
<sequence length="228" mass="25133">MRTGPISPNEANPVVKCAATKRCVTKLKQLRAVATRYDKNRATADIATMMIWLRDLVKSSCLADSRPVRLIDAAGYGVDLRVVGYQFPDAEDLSLRHSWHVVEGTATSPEGSWRFRYPALTCDDSVYVARWLRRTAGQGLPPAGTDAAPGVPPILSFTEPNLSMTLVEHSATQVVLDIGLDVEFSPPWAHRPRAGGPFTIRCSFGYEQLERAAAEWEHEIALYPAEPV</sequence>
<keyword evidence="2" id="KW-1185">Reference proteome</keyword>
<accession>A0ABT6X0G9</accession>
<dbReference type="RefSeq" id="WP_282766973.1">
    <property type="nucleotide sequence ID" value="NZ_JASCTH010000047.1"/>
</dbReference>
<protein>
    <submittedName>
        <fullName evidence="1">Uncharacterized protein</fullName>
    </submittedName>
</protein>
<comment type="caution">
    <text evidence="1">The sequence shown here is derived from an EMBL/GenBank/DDBJ whole genome shotgun (WGS) entry which is preliminary data.</text>
</comment>
<evidence type="ECO:0000313" key="2">
    <source>
        <dbReference type="Proteomes" id="UP001241758"/>
    </source>
</evidence>
<dbReference type="InterPro" id="IPR056510">
    <property type="entry name" value="WapI"/>
</dbReference>
<reference evidence="1 2" key="1">
    <citation type="submission" date="2023-05" db="EMBL/GenBank/DDBJ databases">
        <title>Actinoplanes sp. NEAU-A12 genome sequencing.</title>
        <authorList>
            <person name="Wang Z.-S."/>
        </authorList>
    </citation>
    <scope>NUCLEOTIDE SEQUENCE [LARGE SCALE GENOMIC DNA]</scope>
    <source>
        <strain evidence="1 2">NEAU-A12</strain>
    </source>
</reference>
<dbReference type="EMBL" id="JASCTH010000047">
    <property type="protein sequence ID" value="MDI6105506.1"/>
    <property type="molecule type" value="Genomic_DNA"/>
</dbReference>